<dbReference type="Proteomes" id="UP000010474">
    <property type="component" value="Chromosome"/>
</dbReference>
<proteinExistence type="predicted"/>
<feature type="transmembrane region" description="Helical" evidence="5">
    <location>
        <begin position="105"/>
        <end position="128"/>
    </location>
</feature>
<dbReference type="Pfam" id="PF01124">
    <property type="entry name" value="MAPEG"/>
    <property type="match status" value="1"/>
</dbReference>
<dbReference type="Gene3D" id="1.20.120.550">
    <property type="entry name" value="Membrane associated eicosanoid/glutathione metabolism-like domain"/>
    <property type="match status" value="1"/>
</dbReference>
<reference evidence="7" key="1">
    <citation type="journal article" date="2013" name="Proc. Natl. Acad. Sci. U.S.A.">
        <title>Improving the coverage of the cyanobacterial phylum using diversity-driven genome sequencing.</title>
        <authorList>
            <person name="Shih P.M."/>
            <person name="Wu D."/>
            <person name="Latifi A."/>
            <person name="Axen S.D."/>
            <person name="Fewer D.P."/>
            <person name="Talla E."/>
            <person name="Calteau A."/>
            <person name="Cai F."/>
            <person name="Tandeau de Marsac N."/>
            <person name="Rippka R."/>
            <person name="Herdman M."/>
            <person name="Sivonen K."/>
            <person name="Coursin T."/>
            <person name="Laurent T."/>
            <person name="Goodwin L."/>
            <person name="Nolan M."/>
            <person name="Davenport K.W."/>
            <person name="Han C.S."/>
            <person name="Rubin E.M."/>
            <person name="Eisen J.A."/>
            <person name="Woyke T."/>
            <person name="Gugger M."/>
            <person name="Kerfeld C.A."/>
        </authorList>
    </citation>
    <scope>NUCLEOTIDE SEQUENCE [LARGE SCALE GENOMIC DNA]</scope>
    <source>
        <strain evidence="7">ATCC 27899 / PCC 7122</strain>
    </source>
</reference>
<dbReference type="InterPro" id="IPR050997">
    <property type="entry name" value="MAPEG"/>
</dbReference>
<evidence type="ECO:0000256" key="4">
    <source>
        <dbReference type="ARBA" id="ARBA00023136"/>
    </source>
</evidence>
<feature type="transmembrane region" description="Helical" evidence="5">
    <location>
        <begin position="57"/>
        <end position="85"/>
    </location>
</feature>
<evidence type="ECO:0000256" key="3">
    <source>
        <dbReference type="ARBA" id="ARBA00022989"/>
    </source>
</evidence>
<feature type="transmembrane region" description="Helical" evidence="5">
    <location>
        <begin position="6"/>
        <end position="24"/>
    </location>
</feature>
<evidence type="ECO:0000313" key="6">
    <source>
        <dbReference type="EMBL" id="AFZ60733.1"/>
    </source>
</evidence>
<evidence type="ECO:0000256" key="1">
    <source>
        <dbReference type="ARBA" id="ARBA00004141"/>
    </source>
</evidence>
<dbReference type="EMBL" id="CP003659">
    <property type="protein sequence ID" value="AFZ60733.1"/>
    <property type="molecule type" value="Genomic_DNA"/>
</dbReference>
<dbReference type="PANTHER" id="PTHR10250:SF15">
    <property type="entry name" value="MICROSOMAL GLUTATHIONE S-TRANSFERASE-RELATED"/>
    <property type="match status" value="1"/>
</dbReference>
<dbReference type="RefSeq" id="WP_015217345.1">
    <property type="nucleotide sequence ID" value="NC_019771.1"/>
</dbReference>
<organism evidence="6 7">
    <name type="scientific">Anabaena cylindrica (strain ATCC 27899 / PCC 7122)</name>
    <dbReference type="NCBI Taxonomy" id="272123"/>
    <lineage>
        <taxon>Bacteria</taxon>
        <taxon>Bacillati</taxon>
        <taxon>Cyanobacteriota</taxon>
        <taxon>Cyanophyceae</taxon>
        <taxon>Nostocales</taxon>
        <taxon>Nostocaceae</taxon>
        <taxon>Anabaena</taxon>
    </lineage>
</organism>
<keyword evidence="7" id="KW-1185">Reference proteome</keyword>
<dbReference type="GO" id="GO:0016020">
    <property type="term" value="C:membrane"/>
    <property type="evidence" value="ECO:0007669"/>
    <property type="project" value="UniProtKB-SubCell"/>
</dbReference>
<evidence type="ECO:0000313" key="7">
    <source>
        <dbReference type="Proteomes" id="UP000010474"/>
    </source>
</evidence>
<dbReference type="GO" id="GO:0004364">
    <property type="term" value="F:glutathione transferase activity"/>
    <property type="evidence" value="ECO:0007669"/>
    <property type="project" value="TreeGrafter"/>
</dbReference>
<keyword evidence="3 5" id="KW-1133">Transmembrane helix</keyword>
<dbReference type="PANTHER" id="PTHR10250">
    <property type="entry name" value="MICROSOMAL GLUTATHIONE S-TRANSFERASE"/>
    <property type="match status" value="1"/>
</dbReference>
<evidence type="ECO:0000256" key="2">
    <source>
        <dbReference type="ARBA" id="ARBA00022692"/>
    </source>
</evidence>
<dbReference type="PATRIC" id="fig|272123.3.peg.5867"/>
<protein>
    <submittedName>
        <fullName evidence="6">Membrane-associated protein in eicosanoid and glutathione metabolism (MAPEG)</fullName>
    </submittedName>
</protein>
<dbReference type="eggNOG" id="COG3788">
    <property type="taxonomic scope" value="Bacteria"/>
</dbReference>
<dbReference type="OrthoDB" id="464934at2"/>
<dbReference type="GO" id="GO:0004602">
    <property type="term" value="F:glutathione peroxidase activity"/>
    <property type="evidence" value="ECO:0007669"/>
    <property type="project" value="TreeGrafter"/>
</dbReference>
<dbReference type="HOGENOM" id="CLU_110291_3_1_3"/>
<dbReference type="InterPro" id="IPR023352">
    <property type="entry name" value="MAPEG-like_dom_sf"/>
</dbReference>
<dbReference type="AlphaFoldDB" id="K9ZND6"/>
<dbReference type="KEGG" id="acy:Anacy_5416"/>
<accession>K9ZND6</accession>
<evidence type="ECO:0000256" key="5">
    <source>
        <dbReference type="SAM" id="Phobius"/>
    </source>
</evidence>
<dbReference type="InterPro" id="IPR001129">
    <property type="entry name" value="Membr-assoc_MAPEG"/>
</dbReference>
<keyword evidence="2 5" id="KW-0812">Transmembrane</keyword>
<name>K9ZND6_ANACC</name>
<gene>
    <name evidence="6" type="ordered locus">Anacy_5416</name>
</gene>
<comment type="subcellular location">
    <subcellularLocation>
        <location evidence="1">Membrane</location>
        <topology evidence="1">Multi-pass membrane protein</topology>
    </subcellularLocation>
</comment>
<sequence>MSPWTSLVTVLALIVYFVVTINVGRARFKYKISPPQTVGNPDFERVLRVQQNTLEQLILFLPALWLFSIYISPIWASALGTAWVIGRITYAWGYYQAAEKRGIGFAISSLSSMGLILGSLIGIILDLVKLPGI</sequence>
<dbReference type="SUPFAM" id="SSF161084">
    <property type="entry name" value="MAPEG domain-like"/>
    <property type="match status" value="1"/>
</dbReference>
<dbReference type="STRING" id="272123.Anacy_5416"/>
<keyword evidence="4 5" id="KW-0472">Membrane</keyword>
<dbReference type="GO" id="GO:0006691">
    <property type="term" value="P:leukotriene metabolic process"/>
    <property type="evidence" value="ECO:0007669"/>
    <property type="project" value="UniProtKB-ARBA"/>
</dbReference>